<sequence length="908" mass="101377">MFQDDGSSVGQEMGRRKLPSIPSYSSYSTTPSYAATPPPPGASYITIPASSSSVVMPPHSMTPLAVQTDSLKRPSPSIRSQTSPAPVYINASAPIPSTSSSYSIFGVSTTCTQTALPPSERLPNGHLPEYSRPSSVASGTSSLARSFDPAIIPGASYQTTAKSKPALRPVSVSRTKPSQAPKIPHTLARVLLKKELKEALSRRRESLEACEIEANQRQYVVHKMLVTGLLPEAREDDVPRVTPCMLPMELISGARVIPKPTHSVATQKNDLDTRIPTSTQSYAQYKPQLAPIPATRQQFLPSTSLRAQLEVERIPRYKDLSSARTVETQTEQLSSTDYALSSTRPKSTTRPTQRGRSNANVQTNDLLEATKKYFEDYDRQLNELTEKAKRAQRRQFEFHDDDPLSRETRRLQLMEELARRRERMLANIDLPSDMMPYRAYHSQLALDSSDYSSVIPHYGSLPRIDYPTRSKRSPLTRDFTVHQPTTSSYGYNFGSLPRNYERCLGQQLNPIQVDHEQSFGARPAPGSTSRSMFDLIIDPRYRGSDFRADPYLSARSYPSDTTNLNMPLPYGSQQDDMISRYATYLNNEFQTGLLSQADPSPPFRYDPPPTDPYVTPLPSYTYSEPTAMAGHLSYEMPQVYSRSENNYGARPPNYPLDYGNMVDRQRLYPPVMSSSMPAGYAAKGPTARTWSGNIAPSSYDARYPREDALTRMYATVGRRRPTGMICRNGIGMKLSKERRQPSSAFFSRDATRTTTSTMVQHTHSLAHHRLKDHPSVPDLGIRVVGGKRMPGGELGAFVSAVNQAKYNQILGEVKEGDQVLEWNGVLLNGKTFEEVERIVNSSSGEVEIILKSNRAVSLGKFGLVLPLLSPIFLSYEHLIPHRLVPIPHSCHPFLLTPSRVSHHRRRLR</sequence>
<evidence type="ECO:0000313" key="5">
    <source>
        <dbReference type="Proteomes" id="UP000050761"/>
    </source>
</evidence>
<dbReference type="InterPro" id="IPR036034">
    <property type="entry name" value="PDZ_sf"/>
</dbReference>
<dbReference type="GO" id="GO:0035418">
    <property type="term" value="P:protein localization to synapse"/>
    <property type="evidence" value="ECO:0007669"/>
    <property type="project" value="TreeGrafter"/>
</dbReference>
<evidence type="ECO:0000259" key="3">
    <source>
        <dbReference type="PROSITE" id="PS50106"/>
    </source>
</evidence>
<dbReference type="PANTHER" id="PTHR14113">
    <property type="entry name" value="PICCOLO/BASSOON"/>
    <property type="match status" value="1"/>
</dbReference>
<dbReference type="OrthoDB" id="270970at2759"/>
<organism evidence="5 6">
    <name type="scientific">Heligmosomoides polygyrus</name>
    <name type="common">Parasitic roundworm</name>
    <dbReference type="NCBI Taxonomy" id="6339"/>
    <lineage>
        <taxon>Eukaryota</taxon>
        <taxon>Metazoa</taxon>
        <taxon>Ecdysozoa</taxon>
        <taxon>Nematoda</taxon>
        <taxon>Chromadorea</taxon>
        <taxon>Rhabditida</taxon>
        <taxon>Rhabditina</taxon>
        <taxon>Rhabditomorpha</taxon>
        <taxon>Strongyloidea</taxon>
        <taxon>Heligmosomidae</taxon>
        <taxon>Heligmosomoides</taxon>
    </lineage>
</organism>
<dbReference type="AlphaFoldDB" id="A0A183G595"/>
<feature type="compositionally biased region" description="Low complexity" evidence="2">
    <location>
        <begin position="341"/>
        <end position="352"/>
    </location>
</feature>
<reference evidence="4 5" key="1">
    <citation type="submission" date="2018-11" db="EMBL/GenBank/DDBJ databases">
        <authorList>
            <consortium name="Pathogen Informatics"/>
        </authorList>
    </citation>
    <scope>NUCLEOTIDE SEQUENCE [LARGE SCALE GENOMIC DNA]</scope>
</reference>
<dbReference type="SMART" id="SM00228">
    <property type="entry name" value="PDZ"/>
    <property type="match status" value="1"/>
</dbReference>
<dbReference type="WBParaSite" id="HPBE_0001676301-mRNA-1">
    <property type="protein sequence ID" value="HPBE_0001676301-mRNA-1"/>
    <property type="gene ID" value="HPBE_0001676301"/>
</dbReference>
<keyword evidence="5" id="KW-1185">Reference proteome</keyword>
<accession>A0A183G595</accession>
<feature type="region of interest" description="Disordered" evidence="2">
    <location>
        <begin position="115"/>
        <end position="141"/>
    </location>
</feature>
<protein>
    <submittedName>
        <fullName evidence="6">PDZ domain-containing protein</fullName>
    </submittedName>
</protein>
<feature type="compositionally biased region" description="Polar residues" evidence="2">
    <location>
        <begin position="322"/>
        <end position="340"/>
    </location>
</feature>
<dbReference type="Proteomes" id="UP000050761">
    <property type="component" value="Unassembled WGS sequence"/>
</dbReference>
<dbReference type="GO" id="GO:0098982">
    <property type="term" value="C:GABA-ergic synapse"/>
    <property type="evidence" value="ECO:0007669"/>
    <property type="project" value="TreeGrafter"/>
</dbReference>
<feature type="region of interest" description="Disordered" evidence="2">
    <location>
        <begin position="322"/>
        <end position="365"/>
    </location>
</feature>
<feature type="compositionally biased region" description="Polar residues" evidence="2">
    <location>
        <begin position="354"/>
        <end position="365"/>
    </location>
</feature>
<accession>A0A3P7ZZS8</accession>
<evidence type="ECO:0000313" key="6">
    <source>
        <dbReference type="WBParaSite" id="HPBE_0001676301-mRNA-1"/>
    </source>
</evidence>
<name>A0A183G595_HELPZ</name>
<dbReference type="SUPFAM" id="SSF50156">
    <property type="entry name" value="PDZ domain-like"/>
    <property type="match status" value="1"/>
</dbReference>
<feature type="compositionally biased region" description="Polar residues" evidence="2">
    <location>
        <begin position="1"/>
        <end position="10"/>
    </location>
</feature>
<feature type="domain" description="PDZ" evidence="3">
    <location>
        <begin position="764"/>
        <end position="854"/>
    </location>
</feature>
<dbReference type="GO" id="GO:0030424">
    <property type="term" value="C:axon"/>
    <property type="evidence" value="ECO:0007669"/>
    <property type="project" value="TreeGrafter"/>
</dbReference>
<dbReference type="InterPro" id="IPR052098">
    <property type="entry name" value="Presynaptic_Scaffold_Bsn/Pclo"/>
</dbReference>
<dbReference type="PROSITE" id="PS50106">
    <property type="entry name" value="PDZ"/>
    <property type="match status" value="1"/>
</dbReference>
<keyword evidence="1" id="KW-0175">Coiled coil</keyword>
<evidence type="ECO:0000256" key="1">
    <source>
        <dbReference type="SAM" id="Coils"/>
    </source>
</evidence>
<dbReference type="Gene3D" id="2.30.42.10">
    <property type="match status" value="1"/>
</dbReference>
<feature type="region of interest" description="Disordered" evidence="2">
    <location>
        <begin position="1"/>
        <end position="47"/>
    </location>
</feature>
<dbReference type="GO" id="GO:0048788">
    <property type="term" value="C:cytoskeleton of presynaptic active zone"/>
    <property type="evidence" value="ECO:0007669"/>
    <property type="project" value="TreeGrafter"/>
</dbReference>
<evidence type="ECO:0000313" key="4">
    <source>
        <dbReference type="EMBL" id="VDP06947.1"/>
    </source>
</evidence>
<dbReference type="PANTHER" id="PTHR14113:SF6">
    <property type="entry name" value="PROTEIN PICCOLO"/>
    <property type="match status" value="1"/>
</dbReference>
<feature type="coiled-coil region" evidence="1">
    <location>
        <begin position="367"/>
        <end position="394"/>
    </location>
</feature>
<reference evidence="6" key="2">
    <citation type="submission" date="2019-09" db="UniProtKB">
        <authorList>
            <consortium name="WormBaseParasite"/>
        </authorList>
    </citation>
    <scope>IDENTIFICATION</scope>
</reference>
<dbReference type="GO" id="GO:1904071">
    <property type="term" value="P:presynaptic active zone assembly"/>
    <property type="evidence" value="ECO:0007669"/>
    <property type="project" value="TreeGrafter"/>
</dbReference>
<dbReference type="GO" id="GO:0098882">
    <property type="term" value="F:structural constituent of presynaptic active zone"/>
    <property type="evidence" value="ECO:0007669"/>
    <property type="project" value="TreeGrafter"/>
</dbReference>
<dbReference type="GO" id="GO:0098978">
    <property type="term" value="C:glutamatergic synapse"/>
    <property type="evidence" value="ECO:0007669"/>
    <property type="project" value="TreeGrafter"/>
</dbReference>
<proteinExistence type="predicted"/>
<dbReference type="InterPro" id="IPR001478">
    <property type="entry name" value="PDZ"/>
</dbReference>
<evidence type="ECO:0000256" key="2">
    <source>
        <dbReference type="SAM" id="MobiDB-lite"/>
    </source>
</evidence>
<feature type="compositionally biased region" description="Polar residues" evidence="2">
    <location>
        <begin position="132"/>
        <end position="141"/>
    </location>
</feature>
<feature type="compositionally biased region" description="Low complexity" evidence="2">
    <location>
        <begin position="19"/>
        <end position="35"/>
    </location>
</feature>
<dbReference type="EMBL" id="UZAH01029600">
    <property type="protein sequence ID" value="VDP06947.1"/>
    <property type="molecule type" value="Genomic_DNA"/>
</dbReference>
<gene>
    <name evidence="4" type="ORF">HPBE_LOCUS16762</name>
</gene>